<dbReference type="InterPro" id="IPR027417">
    <property type="entry name" value="P-loop_NTPase"/>
</dbReference>
<feature type="domain" description="DNA helicase Pif1-like 2B" evidence="1">
    <location>
        <begin position="170"/>
        <end position="216"/>
    </location>
</feature>
<dbReference type="SUPFAM" id="SSF52540">
    <property type="entry name" value="P-loop containing nucleoside triphosphate hydrolases"/>
    <property type="match status" value="1"/>
</dbReference>
<dbReference type="EMBL" id="PEDP01001035">
    <property type="protein sequence ID" value="POS84398.1"/>
    <property type="molecule type" value="Genomic_DNA"/>
</dbReference>
<dbReference type="AlphaFoldDB" id="A0A2S4PQU3"/>
<evidence type="ECO:0000259" key="1">
    <source>
        <dbReference type="Pfam" id="PF21530"/>
    </source>
</evidence>
<evidence type="ECO:0000313" key="3">
    <source>
        <dbReference type="Proteomes" id="UP000237438"/>
    </source>
</evidence>
<organism evidence="2 3">
    <name type="scientific">Erysiphe pulchra</name>
    <dbReference type="NCBI Taxonomy" id="225359"/>
    <lineage>
        <taxon>Eukaryota</taxon>
        <taxon>Fungi</taxon>
        <taxon>Dikarya</taxon>
        <taxon>Ascomycota</taxon>
        <taxon>Pezizomycotina</taxon>
        <taxon>Leotiomycetes</taxon>
        <taxon>Erysiphales</taxon>
        <taxon>Erysiphaceae</taxon>
        <taxon>Erysiphe</taxon>
    </lineage>
</organism>
<accession>A0A2S4PQU3</accession>
<dbReference type="PANTHER" id="PTHR10492">
    <property type="match status" value="1"/>
</dbReference>
<dbReference type="STRING" id="225359.A0A2S4PQU3"/>
<dbReference type="OrthoDB" id="4360910at2759"/>
<sequence>MQLKQNFVAVNRTLQNLTSNTTDLFGVQRGGRVQIVNACIRYWSEWHRIQQLFLTDNMHVVEGESNQRFANWLSDLPYTPSQNGAIDISEWIRTTNDQRAYRDFVYPLHQLQAADNSIFRDCAILISRNDSVDRFNREIAQLRTIESYEYFAVDQVQRDEAEHITDYPTEYLQSLAGSGLPHGVLKLQMGMPVILVRDYYSRPGLRNGTRLIITQLFNHCINIRVISPDSRYDGQCI</sequence>
<reference evidence="2 3" key="1">
    <citation type="submission" date="2017-10" db="EMBL/GenBank/DDBJ databases">
        <title>Development of genomic resources for the powdery mildew, Erysiphe pulchra.</title>
        <authorList>
            <person name="Wadl P.A."/>
            <person name="Mack B.M."/>
            <person name="Moore G."/>
            <person name="Beltz S.B."/>
        </authorList>
    </citation>
    <scope>NUCLEOTIDE SEQUENCE [LARGE SCALE GENOMIC DNA]</scope>
    <source>
        <strain evidence="2">Cflorida</strain>
    </source>
</reference>
<proteinExistence type="predicted"/>
<dbReference type="Pfam" id="PF21530">
    <property type="entry name" value="Pif1_2B_dom"/>
    <property type="match status" value="1"/>
</dbReference>
<protein>
    <recommendedName>
        <fullName evidence="1">DNA helicase Pif1-like 2B domain-containing protein</fullName>
    </recommendedName>
</protein>
<comment type="caution">
    <text evidence="2">The sequence shown here is derived from an EMBL/GenBank/DDBJ whole genome shotgun (WGS) entry which is preliminary data.</text>
</comment>
<dbReference type="InterPro" id="IPR049163">
    <property type="entry name" value="Pif1-like_2B_dom"/>
</dbReference>
<keyword evidence="3" id="KW-1185">Reference proteome</keyword>
<gene>
    <name evidence="2" type="ORF">EPUL_002870</name>
</gene>
<name>A0A2S4PQU3_9PEZI</name>
<dbReference type="Proteomes" id="UP000237438">
    <property type="component" value="Unassembled WGS sequence"/>
</dbReference>
<evidence type="ECO:0000313" key="2">
    <source>
        <dbReference type="EMBL" id="POS84398.1"/>
    </source>
</evidence>
<dbReference type="PANTHER" id="PTHR10492:SF95">
    <property type="entry name" value="HELITRON HELICASE-LIKE DOMAIN-CONTAINING PROTEIN"/>
    <property type="match status" value="1"/>
</dbReference>